<name>A0A482WYN4_LAOST</name>
<evidence type="ECO:0000313" key="1">
    <source>
        <dbReference type="EMBL" id="RZF38356.1"/>
    </source>
</evidence>
<gene>
    <name evidence="1" type="ORF">LSTR_LSTR011879</name>
</gene>
<sequence length="173" mass="18224">MEAGRHACKVSSALALGVNPQVGVSIKGDQRRASPYQSVVATLERRTSLTLTRLNKMGHLLHFRVQLVLTLLGCAGKLCWAAENSAENQLPSDAELLSTWRGGGGQSGHQSATGQPEEISPLAGLASDEESFNRLMVLAHMHPGYYHSVASGQGGAGGQAPSGTFHFVSSTFP</sequence>
<organism evidence="1 2">
    <name type="scientific">Laodelphax striatellus</name>
    <name type="common">Small brown planthopper</name>
    <name type="synonym">Delphax striatella</name>
    <dbReference type="NCBI Taxonomy" id="195883"/>
    <lineage>
        <taxon>Eukaryota</taxon>
        <taxon>Metazoa</taxon>
        <taxon>Ecdysozoa</taxon>
        <taxon>Arthropoda</taxon>
        <taxon>Hexapoda</taxon>
        <taxon>Insecta</taxon>
        <taxon>Pterygota</taxon>
        <taxon>Neoptera</taxon>
        <taxon>Paraneoptera</taxon>
        <taxon>Hemiptera</taxon>
        <taxon>Auchenorrhyncha</taxon>
        <taxon>Fulgoroidea</taxon>
        <taxon>Delphacidae</taxon>
        <taxon>Criomorphinae</taxon>
        <taxon>Laodelphax</taxon>
    </lineage>
</organism>
<accession>A0A482WYN4</accession>
<feature type="non-terminal residue" evidence="1">
    <location>
        <position position="173"/>
    </location>
</feature>
<dbReference type="EMBL" id="QKKF02022574">
    <property type="protein sequence ID" value="RZF38356.1"/>
    <property type="molecule type" value="Genomic_DNA"/>
</dbReference>
<dbReference type="InParanoid" id="A0A482WYN4"/>
<proteinExistence type="predicted"/>
<protein>
    <submittedName>
        <fullName evidence="1">Uncharacterized protein</fullName>
    </submittedName>
</protein>
<dbReference type="AlphaFoldDB" id="A0A482WYN4"/>
<dbReference type="Proteomes" id="UP000291343">
    <property type="component" value="Unassembled WGS sequence"/>
</dbReference>
<keyword evidence="2" id="KW-1185">Reference proteome</keyword>
<evidence type="ECO:0000313" key="2">
    <source>
        <dbReference type="Proteomes" id="UP000291343"/>
    </source>
</evidence>
<comment type="caution">
    <text evidence="1">The sequence shown here is derived from an EMBL/GenBank/DDBJ whole genome shotgun (WGS) entry which is preliminary data.</text>
</comment>
<reference evidence="1 2" key="1">
    <citation type="journal article" date="2017" name="Gigascience">
        <title>Genome sequence of the small brown planthopper, Laodelphax striatellus.</title>
        <authorList>
            <person name="Zhu J."/>
            <person name="Jiang F."/>
            <person name="Wang X."/>
            <person name="Yang P."/>
            <person name="Bao Y."/>
            <person name="Zhao W."/>
            <person name="Wang W."/>
            <person name="Lu H."/>
            <person name="Wang Q."/>
            <person name="Cui N."/>
            <person name="Li J."/>
            <person name="Chen X."/>
            <person name="Luo L."/>
            <person name="Yu J."/>
            <person name="Kang L."/>
            <person name="Cui F."/>
        </authorList>
    </citation>
    <scope>NUCLEOTIDE SEQUENCE [LARGE SCALE GENOMIC DNA]</scope>
    <source>
        <strain evidence="1">Lst14</strain>
    </source>
</reference>